<evidence type="ECO:0000256" key="1">
    <source>
        <dbReference type="ARBA" id="ARBA00001970"/>
    </source>
</evidence>
<comment type="caution">
    <text evidence="13">The sequence shown here is derived from an EMBL/GenBank/DDBJ whole genome shotgun (WGS) entry which is preliminary data.</text>
</comment>
<evidence type="ECO:0000256" key="11">
    <source>
        <dbReference type="SAM" id="Phobius"/>
    </source>
</evidence>
<dbReference type="PANTHER" id="PTHR15422">
    <property type="entry name" value="OS05G0565100 PROTEIN"/>
    <property type="match status" value="1"/>
</dbReference>
<evidence type="ECO:0000313" key="14">
    <source>
        <dbReference type="Proteomes" id="UP001642360"/>
    </source>
</evidence>
<evidence type="ECO:0000256" key="7">
    <source>
        <dbReference type="ARBA" id="ARBA00022982"/>
    </source>
</evidence>
<keyword evidence="6" id="KW-0479">Metal-binding</keyword>
<keyword evidence="7" id="KW-0249">Electron transport</keyword>
<dbReference type="PANTHER" id="PTHR15422:SF24">
    <property type="entry name" value="DOMON RELATED DOMAIN-CONTAINING PROTEIN"/>
    <property type="match status" value="1"/>
</dbReference>
<evidence type="ECO:0000256" key="5">
    <source>
        <dbReference type="ARBA" id="ARBA00022692"/>
    </source>
</evidence>
<dbReference type="Pfam" id="PF03188">
    <property type="entry name" value="Cytochrom_B561"/>
    <property type="match status" value="1"/>
</dbReference>
<name>A0ABC8QMR2_9AQUA</name>
<dbReference type="Gene3D" id="1.20.120.1770">
    <property type="match status" value="1"/>
</dbReference>
<evidence type="ECO:0000256" key="3">
    <source>
        <dbReference type="ARBA" id="ARBA00022448"/>
    </source>
</evidence>
<feature type="transmembrane region" description="Helical" evidence="11">
    <location>
        <begin position="161"/>
        <end position="184"/>
    </location>
</feature>
<keyword evidence="5 11" id="KW-0812">Transmembrane</keyword>
<dbReference type="PROSITE" id="PS50939">
    <property type="entry name" value="CYTOCHROME_B561"/>
    <property type="match status" value="1"/>
</dbReference>
<comment type="cofactor">
    <cofactor evidence="1">
        <name>heme b</name>
        <dbReference type="ChEBI" id="CHEBI:60344"/>
    </cofactor>
</comment>
<dbReference type="GO" id="GO:0046872">
    <property type="term" value="F:metal ion binding"/>
    <property type="evidence" value="ECO:0007669"/>
    <property type="project" value="UniProtKB-KW"/>
</dbReference>
<evidence type="ECO:0000313" key="13">
    <source>
        <dbReference type="EMBL" id="CAK9133949.1"/>
    </source>
</evidence>
<dbReference type="AlphaFoldDB" id="A0ABC8QMR2"/>
<organism evidence="13 14">
    <name type="scientific">Ilex paraguariensis</name>
    <name type="common">yerba mate</name>
    <dbReference type="NCBI Taxonomy" id="185542"/>
    <lineage>
        <taxon>Eukaryota</taxon>
        <taxon>Viridiplantae</taxon>
        <taxon>Streptophyta</taxon>
        <taxon>Embryophyta</taxon>
        <taxon>Tracheophyta</taxon>
        <taxon>Spermatophyta</taxon>
        <taxon>Magnoliopsida</taxon>
        <taxon>eudicotyledons</taxon>
        <taxon>Gunneridae</taxon>
        <taxon>Pentapetalae</taxon>
        <taxon>asterids</taxon>
        <taxon>campanulids</taxon>
        <taxon>Aquifoliales</taxon>
        <taxon>Aquifoliaceae</taxon>
        <taxon>Ilex</taxon>
    </lineage>
</organism>
<keyword evidence="3" id="KW-0813">Transport</keyword>
<feature type="transmembrane region" description="Helical" evidence="11">
    <location>
        <begin position="7"/>
        <end position="25"/>
    </location>
</feature>
<dbReference type="SMART" id="SM00665">
    <property type="entry name" value="B561"/>
    <property type="match status" value="1"/>
</dbReference>
<keyword evidence="14" id="KW-1185">Reference proteome</keyword>
<dbReference type="EMBL" id="CAUOFW020000226">
    <property type="protein sequence ID" value="CAK9133949.1"/>
    <property type="molecule type" value="Genomic_DNA"/>
</dbReference>
<keyword evidence="10 11" id="KW-0472">Membrane</keyword>
<dbReference type="GO" id="GO:0016020">
    <property type="term" value="C:membrane"/>
    <property type="evidence" value="ECO:0007669"/>
    <property type="project" value="UniProtKB-SubCell"/>
</dbReference>
<evidence type="ECO:0000256" key="10">
    <source>
        <dbReference type="ARBA" id="ARBA00023136"/>
    </source>
</evidence>
<comment type="subcellular location">
    <subcellularLocation>
        <location evidence="2">Membrane</location>
        <topology evidence="2">Multi-pass membrane protein</topology>
    </subcellularLocation>
</comment>
<evidence type="ECO:0000256" key="2">
    <source>
        <dbReference type="ARBA" id="ARBA00004141"/>
    </source>
</evidence>
<protein>
    <recommendedName>
        <fullName evidence="12">Cytochrome b561 domain-containing protein</fullName>
    </recommendedName>
</protein>
<feature type="transmembrane region" description="Helical" evidence="11">
    <location>
        <begin position="63"/>
        <end position="83"/>
    </location>
</feature>
<evidence type="ECO:0000259" key="12">
    <source>
        <dbReference type="PROSITE" id="PS50939"/>
    </source>
</evidence>
<feature type="transmembrane region" description="Helical" evidence="11">
    <location>
        <begin position="196"/>
        <end position="216"/>
    </location>
</feature>
<feature type="transmembrane region" description="Helical" evidence="11">
    <location>
        <begin position="95"/>
        <end position="119"/>
    </location>
</feature>
<keyword evidence="4" id="KW-0349">Heme</keyword>
<evidence type="ECO:0000256" key="9">
    <source>
        <dbReference type="ARBA" id="ARBA00023004"/>
    </source>
</evidence>
<feature type="transmembrane region" description="Helical" evidence="11">
    <location>
        <begin position="131"/>
        <end position="149"/>
    </location>
</feature>
<proteinExistence type="predicted"/>
<feature type="domain" description="Cytochrome b561" evidence="12">
    <location>
        <begin position="24"/>
        <end position="224"/>
    </location>
</feature>
<dbReference type="InterPro" id="IPR006593">
    <property type="entry name" value="Cyt_b561/ferric_Rdtase_TM"/>
</dbReference>
<keyword evidence="8 11" id="KW-1133">Transmembrane helix</keyword>
<dbReference type="Proteomes" id="UP001642360">
    <property type="component" value="Unassembled WGS sequence"/>
</dbReference>
<evidence type="ECO:0000256" key="4">
    <source>
        <dbReference type="ARBA" id="ARBA00022617"/>
    </source>
</evidence>
<reference evidence="13 14" key="1">
    <citation type="submission" date="2024-02" db="EMBL/GenBank/DDBJ databases">
        <authorList>
            <person name="Vignale AGUSTIN F."/>
            <person name="Sosa J E."/>
            <person name="Modenutti C."/>
        </authorList>
    </citation>
    <scope>NUCLEOTIDE SEQUENCE [LARGE SCALE GENOMIC DNA]</scope>
</reference>
<accession>A0ABC8QMR2</accession>
<dbReference type="CDD" id="cd08760">
    <property type="entry name" value="Cyt_b561_FRRS1_like"/>
    <property type="match status" value="1"/>
</dbReference>
<evidence type="ECO:0000256" key="6">
    <source>
        <dbReference type="ARBA" id="ARBA00022723"/>
    </source>
</evidence>
<dbReference type="InterPro" id="IPR045150">
    <property type="entry name" value="CYB561D1/2"/>
</dbReference>
<gene>
    <name evidence="13" type="ORF">ILEXP_LOCUS874</name>
</gene>
<keyword evidence="9" id="KW-0408">Iron</keyword>
<sequence length="333" mass="37841">MHILQQLLLSTIPAGLVLLVFLPFGGCSSHNIHQNQGNTHKIIKQDVSRASHQRTFDITLHGVLLWVSVGFLMPFGILAIRMSNRDECGRTRLKLFFYIHAISQVLAVLLASIGAVLSIKSFENSFNNSHQRIGLALYGAIWVQALAGFRRPKRGTKGRTVWYFFHWILGTTISLVGIFNIYTGLKAYQKRTSRSITLWTILFTSEVSFMGLFYLFQDKWEYIQKQGVILDIAPNTDSDQVLPQRENHKEVLTEPCAKRNALENLNGIHQRNRGWVQMGECTIAMMDWHHIRMNPYTHLATLAEEQNFNERAFTIGIGGPVGTGFWPINLSSI</sequence>
<evidence type="ECO:0000256" key="8">
    <source>
        <dbReference type="ARBA" id="ARBA00022989"/>
    </source>
</evidence>